<dbReference type="EMBL" id="JBHTGL010000008">
    <property type="protein sequence ID" value="MFD0625488.1"/>
    <property type="molecule type" value="Genomic_DNA"/>
</dbReference>
<accession>A0ABW2WW32</accession>
<dbReference type="Proteomes" id="UP001596915">
    <property type="component" value="Unassembled WGS sequence"/>
</dbReference>
<dbReference type="PANTHER" id="PTHR46825:SF7">
    <property type="entry name" value="D-ALANYL-D-ALANINE CARBOXYPEPTIDASE"/>
    <property type="match status" value="1"/>
</dbReference>
<protein>
    <submittedName>
        <fullName evidence="3">Serine hydrolase domain-containing protein</fullName>
        <ecNumber evidence="3">3.-.-.-</ecNumber>
    </submittedName>
</protein>
<keyword evidence="3" id="KW-0378">Hydrolase</keyword>
<dbReference type="InterPro" id="IPR001466">
    <property type="entry name" value="Beta-lactam-related"/>
</dbReference>
<feature type="compositionally biased region" description="Basic and acidic residues" evidence="1">
    <location>
        <begin position="225"/>
        <end position="234"/>
    </location>
</feature>
<dbReference type="PANTHER" id="PTHR46825">
    <property type="entry name" value="D-ALANYL-D-ALANINE-CARBOXYPEPTIDASE/ENDOPEPTIDASE AMPH"/>
    <property type="match status" value="1"/>
</dbReference>
<evidence type="ECO:0000313" key="4">
    <source>
        <dbReference type="Proteomes" id="UP001596915"/>
    </source>
</evidence>
<dbReference type="InterPro" id="IPR050491">
    <property type="entry name" value="AmpC-like"/>
</dbReference>
<evidence type="ECO:0000313" key="3">
    <source>
        <dbReference type="EMBL" id="MFD0625488.1"/>
    </source>
</evidence>
<dbReference type="GO" id="GO:0016787">
    <property type="term" value="F:hydrolase activity"/>
    <property type="evidence" value="ECO:0007669"/>
    <property type="project" value="UniProtKB-KW"/>
</dbReference>
<proteinExistence type="predicted"/>
<organism evidence="3 4">
    <name type="scientific">Streptomyces sanglieri</name>
    <dbReference type="NCBI Taxonomy" id="193460"/>
    <lineage>
        <taxon>Bacteria</taxon>
        <taxon>Bacillati</taxon>
        <taxon>Actinomycetota</taxon>
        <taxon>Actinomycetes</taxon>
        <taxon>Kitasatosporales</taxon>
        <taxon>Streptomycetaceae</taxon>
        <taxon>Streptomyces</taxon>
    </lineage>
</organism>
<keyword evidence="4" id="KW-1185">Reference proteome</keyword>
<comment type="caution">
    <text evidence="3">The sequence shown here is derived from an EMBL/GenBank/DDBJ whole genome shotgun (WGS) entry which is preliminary data.</text>
</comment>
<evidence type="ECO:0000256" key="1">
    <source>
        <dbReference type="SAM" id="MobiDB-lite"/>
    </source>
</evidence>
<feature type="region of interest" description="Disordered" evidence="1">
    <location>
        <begin position="211"/>
        <end position="234"/>
    </location>
</feature>
<feature type="domain" description="Beta-lactamase-related" evidence="2">
    <location>
        <begin position="42"/>
        <end position="317"/>
    </location>
</feature>
<sequence length="361" mass="38516">MPILRALFAAPLLLALLGLTTVPLPSEPHLTPAATYLPRLVAEGRAPAAALLAHRPSTAPYDTFRSTGPGIRRADRFRAGSITKTFVATVVLQLARERRLHLTDTVERLLPGLVRGNGNDGRRITLRTLLSHTSGLYDYTGDPSAHPLSPAAAVRVALAHRPTNAPGRYAYSNTNYAVLGLVVQRITGHGYATEIRNRLITPLRLKGTSLPGSRTSLPAPHGRAYTRDPADGTLRDVTALDPRTAGPAGELISTLDDLNRFYAALLGGRLLAPAQLALLLNTEATQGVYGLGVYPQKLSCGTTVWGHNGHIAGSYVRTAATRDGRHTLTYRIDTDTLADADTLEAALLEAEFCPVAPGDSP</sequence>
<dbReference type="Gene3D" id="3.40.710.10">
    <property type="entry name" value="DD-peptidase/beta-lactamase superfamily"/>
    <property type="match status" value="1"/>
</dbReference>
<dbReference type="SUPFAM" id="SSF56601">
    <property type="entry name" value="beta-lactamase/transpeptidase-like"/>
    <property type="match status" value="1"/>
</dbReference>
<evidence type="ECO:0000259" key="2">
    <source>
        <dbReference type="Pfam" id="PF00144"/>
    </source>
</evidence>
<gene>
    <name evidence="3" type="ORF">ACFQ2K_24830</name>
</gene>
<name>A0ABW2WW32_9ACTN</name>
<dbReference type="EC" id="3.-.-.-" evidence="3"/>
<dbReference type="InterPro" id="IPR012338">
    <property type="entry name" value="Beta-lactam/transpept-like"/>
</dbReference>
<reference evidence="4" key="1">
    <citation type="journal article" date="2019" name="Int. J. Syst. Evol. Microbiol.">
        <title>The Global Catalogue of Microorganisms (GCM) 10K type strain sequencing project: providing services to taxonomists for standard genome sequencing and annotation.</title>
        <authorList>
            <consortium name="The Broad Institute Genomics Platform"/>
            <consortium name="The Broad Institute Genome Sequencing Center for Infectious Disease"/>
            <person name="Wu L."/>
            <person name="Ma J."/>
        </authorList>
    </citation>
    <scope>NUCLEOTIDE SEQUENCE [LARGE SCALE GENOMIC DNA]</scope>
    <source>
        <strain evidence="4">JCM 12607</strain>
    </source>
</reference>
<dbReference type="Pfam" id="PF00144">
    <property type="entry name" value="Beta-lactamase"/>
    <property type="match status" value="1"/>
</dbReference>